<dbReference type="OrthoDB" id="2216871at2"/>
<proteinExistence type="predicted"/>
<comment type="caution">
    <text evidence="2">The sequence shown here is derived from an EMBL/GenBank/DDBJ whole genome shotgun (WGS) entry which is preliminary data.</text>
</comment>
<dbReference type="RefSeq" id="WP_161255958.1">
    <property type="nucleotide sequence ID" value="NZ_WXEY01000004.1"/>
</dbReference>
<evidence type="ECO:0000259" key="1">
    <source>
        <dbReference type="Pfam" id="PF14300"/>
    </source>
</evidence>
<dbReference type="AlphaFoldDB" id="A0A845L2Q6"/>
<protein>
    <submittedName>
        <fullName evidence="2">DUF4375 domain-containing protein</fullName>
    </submittedName>
</protein>
<dbReference type="EMBL" id="WXEY01000004">
    <property type="protein sequence ID" value="MZP29124.1"/>
    <property type="molecule type" value="Genomic_DNA"/>
</dbReference>
<evidence type="ECO:0000313" key="3">
    <source>
        <dbReference type="Proteomes" id="UP000463470"/>
    </source>
</evidence>
<dbReference type="InterPro" id="IPR025402">
    <property type="entry name" value="DMP19_C"/>
</dbReference>
<evidence type="ECO:0000313" key="2">
    <source>
        <dbReference type="EMBL" id="MZP29124.1"/>
    </source>
</evidence>
<dbReference type="Gene3D" id="1.20.1420.60">
    <property type="match status" value="1"/>
</dbReference>
<keyword evidence="3" id="KW-1185">Reference proteome</keyword>
<gene>
    <name evidence="2" type="ORF">GTO91_05285</name>
</gene>
<accession>A0A845L2Q6</accession>
<dbReference type="Pfam" id="PF14300">
    <property type="entry name" value="DMP19"/>
    <property type="match status" value="1"/>
</dbReference>
<feature type="domain" description="DNA mimic protein DMP19 C-terminal" evidence="1">
    <location>
        <begin position="31"/>
        <end position="140"/>
    </location>
</feature>
<sequence length="151" mass="17854">MKRVVTKEMMESNPYEKWNQFVHLLALEEYDDLTEIQRVAHLSFWYDSEVQNGGHMQYFLNRGISLANETAIALKKIGAQSQAIVFSKALRILMTEGIPEIKTVEEYVEEARDGKFDEVDFEYYDSEPSIVDFLREYLEKYEEEFIVFQDL</sequence>
<name>A0A845L2Q6_9FIRM</name>
<dbReference type="Proteomes" id="UP000463470">
    <property type="component" value="Unassembled WGS sequence"/>
</dbReference>
<reference evidence="2 3" key="1">
    <citation type="submission" date="2020-01" db="EMBL/GenBank/DDBJ databases">
        <title>Whole-genome sequence of Heliobacterium undosum DSM 13378.</title>
        <authorList>
            <person name="Kyndt J.A."/>
            <person name="Meyer T.E."/>
        </authorList>
    </citation>
    <scope>NUCLEOTIDE SEQUENCE [LARGE SCALE GENOMIC DNA]</scope>
    <source>
        <strain evidence="2 3">DSM 13378</strain>
    </source>
</reference>
<organism evidence="2 3">
    <name type="scientific">Heliomicrobium undosum</name>
    <dbReference type="NCBI Taxonomy" id="121734"/>
    <lineage>
        <taxon>Bacteria</taxon>
        <taxon>Bacillati</taxon>
        <taxon>Bacillota</taxon>
        <taxon>Clostridia</taxon>
        <taxon>Eubacteriales</taxon>
        <taxon>Heliobacteriaceae</taxon>
        <taxon>Heliomicrobium</taxon>
    </lineage>
</organism>